<protein>
    <submittedName>
        <fullName evidence="2">Uncharacterized protein</fullName>
    </submittedName>
</protein>
<name>A0ABR2CTN1_9ROSI</name>
<reference evidence="2 3" key="1">
    <citation type="journal article" date="2024" name="G3 (Bethesda)">
        <title>Genome assembly of Hibiscus sabdariffa L. provides insights into metabolisms of medicinal natural products.</title>
        <authorList>
            <person name="Kim T."/>
        </authorList>
    </citation>
    <scope>NUCLEOTIDE SEQUENCE [LARGE SCALE GENOMIC DNA]</scope>
    <source>
        <strain evidence="2">TK-2024</strain>
        <tissue evidence="2">Old leaves</tissue>
    </source>
</reference>
<keyword evidence="3" id="KW-1185">Reference proteome</keyword>
<feature type="region of interest" description="Disordered" evidence="1">
    <location>
        <begin position="1"/>
        <end position="27"/>
    </location>
</feature>
<proteinExistence type="predicted"/>
<comment type="caution">
    <text evidence="2">The sequence shown here is derived from an EMBL/GenBank/DDBJ whole genome shotgun (WGS) entry which is preliminary data.</text>
</comment>
<evidence type="ECO:0000313" key="2">
    <source>
        <dbReference type="EMBL" id="KAK8522525.1"/>
    </source>
</evidence>
<organism evidence="2 3">
    <name type="scientific">Hibiscus sabdariffa</name>
    <name type="common">roselle</name>
    <dbReference type="NCBI Taxonomy" id="183260"/>
    <lineage>
        <taxon>Eukaryota</taxon>
        <taxon>Viridiplantae</taxon>
        <taxon>Streptophyta</taxon>
        <taxon>Embryophyta</taxon>
        <taxon>Tracheophyta</taxon>
        <taxon>Spermatophyta</taxon>
        <taxon>Magnoliopsida</taxon>
        <taxon>eudicotyledons</taxon>
        <taxon>Gunneridae</taxon>
        <taxon>Pentapetalae</taxon>
        <taxon>rosids</taxon>
        <taxon>malvids</taxon>
        <taxon>Malvales</taxon>
        <taxon>Malvaceae</taxon>
        <taxon>Malvoideae</taxon>
        <taxon>Hibiscus</taxon>
    </lineage>
</organism>
<dbReference type="EMBL" id="JBBPBM010000045">
    <property type="protein sequence ID" value="KAK8522525.1"/>
    <property type="molecule type" value="Genomic_DNA"/>
</dbReference>
<accession>A0ABR2CTN1</accession>
<gene>
    <name evidence="2" type="ORF">V6N12_056233</name>
</gene>
<sequence>MLNPKMFPKTIFSSPLPKDHQKPTQGTPYLASTEQLSCPVQSFIGDGEHSMNPPSSSVKLDISYPPYVQKDANIVLRFE</sequence>
<evidence type="ECO:0000256" key="1">
    <source>
        <dbReference type="SAM" id="MobiDB-lite"/>
    </source>
</evidence>
<dbReference type="Proteomes" id="UP001472677">
    <property type="component" value="Unassembled WGS sequence"/>
</dbReference>
<evidence type="ECO:0000313" key="3">
    <source>
        <dbReference type="Proteomes" id="UP001472677"/>
    </source>
</evidence>